<dbReference type="EMBL" id="KC544856">
    <property type="protein sequence ID" value="AGN32918.1"/>
    <property type="molecule type" value="Genomic_DNA"/>
</dbReference>
<comment type="similarity">
    <text evidence="1">Belongs to the peptidase C1 family.</text>
</comment>
<evidence type="ECO:0000256" key="1">
    <source>
        <dbReference type="ARBA" id="ARBA00008455"/>
    </source>
</evidence>
<dbReference type="InterPro" id="IPR000169">
    <property type="entry name" value="Pept_cys_AS"/>
</dbReference>
<dbReference type="PROSITE" id="PS00639">
    <property type="entry name" value="THIOL_PROTEASE_HIS"/>
    <property type="match status" value="1"/>
</dbReference>
<dbReference type="InterPro" id="IPR038765">
    <property type="entry name" value="Papain-like_cys_pep_sf"/>
</dbReference>
<dbReference type="CDD" id="cd02248">
    <property type="entry name" value="Peptidase_C1A"/>
    <property type="match status" value="1"/>
</dbReference>
<feature type="domain" description="Cathepsin propeptide inhibitor" evidence="6">
    <location>
        <begin position="38"/>
        <end position="95"/>
    </location>
</feature>
<keyword evidence="4" id="KW-0732">Signal</keyword>
<dbReference type="Gene3D" id="3.90.70.10">
    <property type="entry name" value="Cysteine proteinases"/>
    <property type="match status" value="1"/>
</dbReference>
<dbReference type="SMART" id="SM00645">
    <property type="entry name" value="Pept_C1"/>
    <property type="match status" value="1"/>
</dbReference>
<dbReference type="SMART" id="SM00848">
    <property type="entry name" value="Inhibitor_I29"/>
    <property type="match status" value="1"/>
</dbReference>
<keyword evidence="7" id="KW-0378">Hydrolase</keyword>
<dbReference type="VEuPathDB" id="TriTrypDB:TRSC58_06535"/>
<dbReference type="InterPro" id="IPR013201">
    <property type="entry name" value="Prot_inhib_I29"/>
</dbReference>
<feature type="signal peptide" evidence="4">
    <location>
        <begin position="1"/>
        <end position="21"/>
    </location>
</feature>
<protein>
    <submittedName>
        <fullName evidence="7">Cysteine protease</fullName>
    </submittedName>
</protein>
<dbReference type="InterPro" id="IPR013128">
    <property type="entry name" value="Peptidase_C1A"/>
</dbReference>
<dbReference type="PROSITE" id="PS00640">
    <property type="entry name" value="THIOL_PROTEASE_ASN"/>
    <property type="match status" value="1"/>
</dbReference>
<evidence type="ECO:0000259" key="6">
    <source>
        <dbReference type="SMART" id="SM00848"/>
    </source>
</evidence>
<dbReference type="PROSITE" id="PS00139">
    <property type="entry name" value="THIOL_PROTEASE_CYS"/>
    <property type="match status" value="1"/>
</dbReference>
<dbReference type="PRINTS" id="PR00705">
    <property type="entry name" value="PAPAIN"/>
</dbReference>
<proteinExistence type="inferred from homology"/>
<dbReference type="SUPFAM" id="SSF54001">
    <property type="entry name" value="Cysteine proteinases"/>
    <property type="match status" value="1"/>
</dbReference>
<reference evidence="7" key="1">
    <citation type="submission" date="2013-01" db="EMBL/GenBank/DDBJ databases">
        <title>Unveiling the Trypanosoma rangeli genome, the neglected and avirulent trypanosome of mammals.</title>
        <authorList>
            <person name="Stoco P.H."/>
            <person name="Wagner G."/>
            <person name="Gerber A."/>
            <person name="Zaha A."/>
            <person name="Monteiro K.M."/>
            <person name="Thompson C."/>
            <person name="Bartholomeu D.C."/>
            <person name="Bahia D."/>
            <person name="Loreto E."/>
            <person name="Prestes E.B."/>
            <person name="De Moraes M.H."/>
            <person name="Lueckemeyer D.D."/>
            <person name="Lima F.M."/>
            <person name="Vallejo G.A."/>
            <person name="Silveira Filho J.F."/>
            <person name="Tyler K.M."/>
            <person name="Almeida L.G."/>
            <person name="Steindel M."/>
            <person name="Ortiz M.F.D.E."/>
            <person name="Siervo M.A."/>
            <person name="Cunha O.L.D.E."/>
            <person name="Neto R."/>
            <person name="Rodrigues-Luiz G."/>
            <person name="Teixeira S.M."/>
            <person name="Silva R."/>
            <person name="Murta S.M."/>
            <person name="Sincero T.C."/>
            <person name="Mendes T.A."/>
            <person name="Urmenyi T.P."/>
            <person name="Da Rocha W.D."/>
            <person name="Vasconcellos A.T."/>
            <person name="Grisard E.C."/>
        </authorList>
    </citation>
    <scope>NUCLEOTIDE SEQUENCE</scope>
</reference>
<feature type="transmembrane region" description="Helical" evidence="3">
    <location>
        <begin position="391"/>
        <end position="412"/>
    </location>
</feature>
<evidence type="ECO:0000259" key="5">
    <source>
        <dbReference type="SMART" id="SM00645"/>
    </source>
</evidence>
<dbReference type="GO" id="GO:0006508">
    <property type="term" value="P:proteolysis"/>
    <property type="evidence" value="ECO:0007669"/>
    <property type="project" value="UniProtKB-KW"/>
</dbReference>
<evidence type="ECO:0000256" key="2">
    <source>
        <dbReference type="ARBA" id="ARBA00023157"/>
    </source>
</evidence>
<dbReference type="Pfam" id="PF00112">
    <property type="entry name" value="Peptidase_C1"/>
    <property type="match status" value="1"/>
</dbReference>
<evidence type="ECO:0000256" key="4">
    <source>
        <dbReference type="SAM" id="SignalP"/>
    </source>
</evidence>
<name>R9TK74_TRYRA</name>
<dbReference type="PANTHER" id="PTHR12411">
    <property type="entry name" value="CYSTEINE PROTEASE FAMILY C1-RELATED"/>
    <property type="match status" value="1"/>
</dbReference>
<evidence type="ECO:0000313" key="7">
    <source>
        <dbReference type="EMBL" id="AGN32918.1"/>
    </source>
</evidence>
<feature type="chain" id="PRO_5018551879" evidence="4">
    <location>
        <begin position="22"/>
        <end position="435"/>
    </location>
</feature>
<sequence length="435" mass="47937">MRTFFLCWFLFAACNIVVITTFPVLAVTSTEDLSQYTFERYLGDFGKRYEEPAEYYKRKAIFHRNLLNIRAFNKVVGRSYRLGVNQFSDFTDEEFTARLKGRVSAPRSTGFLWKSSYKQTKANAPEAMSWQDAKEPVLTPVKDQGNCGSCWAHAATESIESMHAIYTGSLLTLSTQQITSCLNNTDKCGGTGGCGGGTVQKAWEYVSSAGGITLEANYPYVSGTTTSTEQCVLNASMPRDAHVYAYVSLPHNDYDAVIEALVEKGPLAVSVDASQWSSYEGGVFDGCGVGDQNITINHAVQLVGYGKDNMTQQDYWIVRNSWGDTWGEKGYIRLLRDKSNQTCTFDQDWNTAGGGCANDPNVTVFACGMCGILYDVAYPDVVGPPEHGGRFVWIPGILFGGIAILMIVLVIWSKCRASPEKSYVSLIEESESSIQ</sequence>
<dbReference type="GO" id="GO:0008234">
    <property type="term" value="F:cysteine-type peptidase activity"/>
    <property type="evidence" value="ECO:0007669"/>
    <property type="project" value="InterPro"/>
</dbReference>
<dbReference type="Pfam" id="PF08246">
    <property type="entry name" value="Inhibitor_I29"/>
    <property type="match status" value="1"/>
</dbReference>
<keyword evidence="3" id="KW-0812">Transmembrane</keyword>
<keyword evidence="3" id="KW-1133">Transmembrane helix</keyword>
<keyword evidence="2" id="KW-1015">Disulfide bond</keyword>
<accession>R9TK74</accession>
<dbReference type="InterPro" id="IPR025661">
    <property type="entry name" value="Pept_asp_AS"/>
</dbReference>
<organism evidence="7">
    <name type="scientific">Trypanosoma rangeli</name>
    <dbReference type="NCBI Taxonomy" id="5698"/>
    <lineage>
        <taxon>Eukaryota</taxon>
        <taxon>Discoba</taxon>
        <taxon>Euglenozoa</taxon>
        <taxon>Kinetoplastea</taxon>
        <taxon>Metakinetoplastina</taxon>
        <taxon>Trypanosomatida</taxon>
        <taxon>Trypanosomatidae</taxon>
        <taxon>Trypanosoma</taxon>
        <taxon>Herpetosoma</taxon>
    </lineage>
</organism>
<keyword evidence="3" id="KW-0472">Membrane</keyword>
<evidence type="ECO:0000256" key="3">
    <source>
        <dbReference type="SAM" id="Phobius"/>
    </source>
</evidence>
<feature type="domain" description="Peptidase C1A papain C-terminal" evidence="5">
    <location>
        <begin position="124"/>
        <end position="347"/>
    </location>
</feature>
<dbReference type="InterPro" id="IPR025660">
    <property type="entry name" value="Pept_his_AS"/>
</dbReference>
<dbReference type="AlphaFoldDB" id="R9TK74"/>
<dbReference type="InterPro" id="IPR000668">
    <property type="entry name" value="Peptidase_C1A_C"/>
</dbReference>
<keyword evidence="7" id="KW-0645">Protease</keyword>
<dbReference type="InterPro" id="IPR039417">
    <property type="entry name" value="Peptidase_C1A_papain-like"/>
</dbReference>